<name>A0A2G5K6H5_9RHOB</name>
<feature type="region of interest" description="Disordered" evidence="1">
    <location>
        <begin position="1"/>
        <end position="23"/>
    </location>
</feature>
<proteinExistence type="predicted"/>
<sequence length="445" mass="49997">MTKREKSTSAQEESRAIIPPKAPRNIEETGLGTVFMRDILIKTIFRTNLETVSQMSKVLCVGAPVVNELITICRDQQLIETLGKTGDTENSELRYQLTENGKARAIEAFMQSEYFGAMPVPMSMFAEQVERQSVSHLTIKKERLVEKFKGVVISASLLDQIGPAVNSGKSVLFYGPPGNGKSTLAGRIRDAIGEKIYIPRFLEYQSQVISLYDPIVHEQAVEEHDDISALRVRADRFDARYVLCRRPAVLTGGELRLDMLDLIYNPVSKTYQAPLQLKSTGGLFIVDDLGRQVDPPQAMINRWITPMEAGEDILALNSGEKFLVPFDTLVIFSTNFHPKEIFDGAALRRINSKILIDAPNREQLLQIMMLVAKAKGVKLPEEVAIHLFTEKYPSVDNKYAAYQPGFLIEQMLTICAYEGREPQLTPELLDRAWENLFVADSIIEK</sequence>
<dbReference type="InterPro" id="IPR027417">
    <property type="entry name" value="P-loop_NTPase"/>
</dbReference>
<evidence type="ECO:0000259" key="2">
    <source>
        <dbReference type="SMART" id="SM00382"/>
    </source>
</evidence>
<keyword evidence="4" id="KW-1185">Reference proteome</keyword>
<evidence type="ECO:0000256" key="1">
    <source>
        <dbReference type="SAM" id="MobiDB-lite"/>
    </source>
</evidence>
<dbReference type="SMART" id="SM00382">
    <property type="entry name" value="AAA"/>
    <property type="match status" value="1"/>
</dbReference>
<dbReference type="Gene3D" id="3.40.50.300">
    <property type="entry name" value="P-loop containing nucleotide triphosphate hydrolases"/>
    <property type="match status" value="1"/>
</dbReference>
<dbReference type="Proteomes" id="UP000231516">
    <property type="component" value="Unassembled WGS sequence"/>
</dbReference>
<protein>
    <submittedName>
        <fullName evidence="3">ATPase</fullName>
    </submittedName>
</protein>
<dbReference type="SUPFAM" id="SSF52540">
    <property type="entry name" value="P-loop containing nucleoside triphosphate hydrolases"/>
    <property type="match status" value="1"/>
</dbReference>
<reference evidence="3 4" key="1">
    <citation type="submission" date="2016-08" db="EMBL/GenBank/DDBJ databases">
        <title>Draft genome of Amylibacter sp. strain 4G11.</title>
        <authorList>
            <person name="Wong S.-K."/>
            <person name="Hamasaki K."/>
            <person name="Yoshizawa S."/>
        </authorList>
    </citation>
    <scope>NUCLEOTIDE SEQUENCE [LARGE SCALE GENOMIC DNA]</scope>
    <source>
        <strain evidence="3 4">4G11</strain>
    </source>
</reference>
<organism evidence="3 4">
    <name type="scientific">Paramylibacter kogurei</name>
    <dbReference type="NCBI Taxonomy" id="1889778"/>
    <lineage>
        <taxon>Bacteria</taxon>
        <taxon>Pseudomonadati</taxon>
        <taxon>Pseudomonadota</taxon>
        <taxon>Alphaproteobacteria</taxon>
        <taxon>Rhodobacterales</taxon>
        <taxon>Paracoccaceae</taxon>
        <taxon>Paramylibacter</taxon>
    </lineage>
</organism>
<gene>
    <name evidence="3" type="ORF">BFP76_01920</name>
</gene>
<feature type="compositionally biased region" description="Basic and acidic residues" evidence="1">
    <location>
        <begin position="1"/>
        <end position="15"/>
    </location>
</feature>
<feature type="domain" description="AAA+ ATPase" evidence="2">
    <location>
        <begin position="167"/>
        <end position="360"/>
    </location>
</feature>
<comment type="caution">
    <text evidence="3">The sequence shown here is derived from an EMBL/GenBank/DDBJ whole genome shotgun (WGS) entry which is preliminary data.</text>
</comment>
<evidence type="ECO:0000313" key="3">
    <source>
        <dbReference type="EMBL" id="PIB25035.1"/>
    </source>
</evidence>
<evidence type="ECO:0000313" key="4">
    <source>
        <dbReference type="Proteomes" id="UP000231516"/>
    </source>
</evidence>
<dbReference type="AlphaFoldDB" id="A0A2G5K6H5"/>
<accession>A0A2G5K6H5</accession>
<dbReference type="InterPro" id="IPR003593">
    <property type="entry name" value="AAA+_ATPase"/>
</dbReference>
<dbReference type="EMBL" id="MDGM01000012">
    <property type="protein sequence ID" value="PIB25035.1"/>
    <property type="molecule type" value="Genomic_DNA"/>
</dbReference>